<protein>
    <recommendedName>
        <fullName evidence="2">pyridoxal kinase</fullName>
        <ecNumber evidence="2">2.7.1.35</ecNumber>
    </recommendedName>
    <alternativeName>
        <fullName evidence="10">PN/PL/PM kinase</fullName>
    </alternativeName>
    <alternativeName>
        <fullName evidence="11">Pyridoxal kinase</fullName>
    </alternativeName>
    <alternativeName>
        <fullName evidence="9">Pyridoxamine kinase</fullName>
    </alternativeName>
    <alternativeName>
        <fullName evidence="12">Vitamin B6 kinase</fullName>
    </alternativeName>
</protein>
<reference evidence="15 16" key="1">
    <citation type="submission" date="2014-02" db="EMBL/GenBank/DDBJ databases">
        <authorList>
            <person name="Manrique M."/>
        </authorList>
    </citation>
    <scope>NUCLEOTIDE SEQUENCE [LARGE SCALE GENOMIC DNA]</scope>
    <source>
        <strain evidence="15 16">LMG17956</strain>
    </source>
</reference>
<evidence type="ECO:0000256" key="12">
    <source>
        <dbReference type="ARBA" id="ARBA00042531"/>
    </source>
</evidence>
<dbReference type="Pfam" id="PF08543">
    <property type="entry name" value="Phos_pyr_kin"/>
    <property type="match status" value="1"/>
</dbReference>
<dbReference type="GO" id="GO:0046872">
    <property type="term" value="F:metal ion binding"/>
    <property type="evidence" value="ECO:0007669"/>
    <property type="project" value="UniProtKB-KW"/>
</dbReference>
<evidence type="ECO:0000256" key="10">
    <source>
        <dbReference type="ARBA" id="ARBA00042348"/>
    </source>
</evidence>
<name>A0A060RHQ7_9STRE</name>
<keyword evidence="3" id="KW-0808">Transferase</keyword>
<dbReference type="InterPro" id="IPR004399">
    <property type="entry name" value="HMP/HMP-P_kinase_dom"/>
</dbReference>
<reference evidence="15 16" key="2">
    <citation type="submission" date="2014-05" db="EMBL/GenBank/DDBJ databases">
        <title>Genome sequence of Streptococcus gallolyticus.</title>
        <authorList>
            <person name="Del Campo R."/>
        </authorList>
    </citation>
    <scope>NUCLEOTIDE SEQUENCE [LARGE SCALE GENOMIC DNA]</scope>
    <source>
        <strain evidence="15 16">LMG17956</strain>
    </source>
</reference>
<dbReference type="PANTHER" id="PTHR20858">
    <property type="entry name" value="PHOSPHOMETHYLPYRIMIDINE KINASE"/>
    <property type="match status" value="1"/>
</dbReference>
<dbReference type="EMBL" id="CCBC010000173">
    <property type="protein sequence ID" value="CDO18187.1"/>
    <property type="molecule type" value="Genomic_DNA"/>
</dbReference>
<evidence type="ECO:0000256" key="7">
    <source>
        <dbReference type="ARBA" id="ARBA00022840"/>
    </source>
</evidence>
<keyword evidence="5" id="KW-0547">Nucleotide-binding</keyword>
<evidence type="ECO:0000256" key="9">
    <source>
        <dbReference type="ARBA" id="ARBA00042307"/>
    </source>
</evidence>
<keyword evidence="4" id="KW-0479">Metal-binding</keyword>
<dbReference type="GO" id="GO:0008902">
    <property type="term" value="F:hydroxymethylpyrimidine kinase activity"/>
    <property type="evidence" value="ECO:0007669"/>
    <property type="project" value="TreeGrafter"/>
</dbReference>
<keyword evidence="6 15" id="KW-0418">Kinase</keyword>
<evidence type="ECO:0000256" key="11">
    <source>
        <dbReference type="ARBA" id="ARBA00042396"/>
    </source>
</evidence>
<dbReference type="NCBIfam" id="NF009078">
    <property type="entry name" value="PRK12413.1"/>
    <property type="match status" value="1"/>
</dbReference>
<comment type="similarity">
    <text evidence="1">Belongs to the ThiD family.</text>
</comment>
<accession>A0A060RHQ7</accession>
<keyword evidence="8" id="KW-0460">Magnesium</keyword>
<evidence type="ECO:0000256" key="6">
    <source>
        <dbReference type="ARBA" id="ARBA00022777"/>
    </source>
</evidence>
<dbReference type="GO" id="GO:0005524">
    <property type="term" value="F:ATP binding"/>
    <property type="evidence" value="ECO:0007669"/>
    <property type="project" value="UniProtKB-KW"/>
</dbReference>
<comment type="catalytic activity">
    <reaction evidence="13">
        <text>pyridoxal + ATP = pyridoxal 5'-phosphate + ADP + H(+)</text>
        <dbReference type="Rhea" id="RHEA:10224"/>
        <dbReference type="ChEBI" id="CHEBI:15378"/>
        <dbReference type="ChEBI" id="CHEBI:17310"/>
        <dbReference type="ChEBI" id="CHEBI:30616"/>
        <dbReference type="ChEBI" id="CHEBI:456216"/>
        <dbReference type="ChEBI" id="CHEBI:597326"/>
        <dbReference type="EC" id="2.7.1.35"/>
    </reaction>
</comment>
<dbReference type="InterPro" id="IPR013749">
    <property type="entry name" value="PM/HMP-P_kinase-1"/>
</dbReference>
<dbReference type="GO" id="GO:0009228">
    <property type="term" value="P:thiamine biosynthetic process"/>
    <property type="evidence" value="ECO:0007669"/>
    <property type="project" value="InterPro"/>
</dbReference>
<feature type="domain" description="Pyridoxamine kinase/Phosphomethylpyrimidine kinase" evidence="14">
    <location>
        <begin position="13"/>
        <end position="248"/>
    </location>
</feature>
<dbReference type="CDD" id="cd01169">
    <property type="entry name" value="HMPP_kinase"/>
    <property type="match status" value="1"/>
</dbReference>
<gene>
    <name evidence="15" type="ORF">BN963_SGAL_01382</name>
</gene>
<comment type="caution">
    <text evidence="15">The sequence shown here is derived from an EMBL/GenBank/DDBJ whole genome shotgun (WGS) entry which is preliminary data.</text>
</comment>
<dbReference type="PANTHER" id="PTHR20858:SF19">
    <property type="entry name" value="PYRIDOXINE KINASE"/>
    <property type="match status" value="1"/>
</dbReference>
<dbReference type="GO" id="GO:0005829">
    <property type="term" value="C:cytosol"/>
    <property type="evidence" value="ECO:0007669"/>
    <property type="project" value="TreeGrafter"/>
</dbReference>
<evidence type="ECO:0000256" key="2">
    <source>
        <dbReference type="ARBA" id="ARBA00012104"/>
    </source>
</evidence>
<evidence type="ECO:0000256" key="1">
    <source>
        <dbReference type="ARBA" id="ARBA00009879"/>
    </source>
</evidence>
<dbReference type="GO" id="GO:0008972">
    <property type="term" value="F:phosphomethylpyrimidine kinase activity"/>
    <property type="evidence" value="ECO:0007669"/>
    <property type="project" value="InterPro"/>
</dbReference>
<evidence type="ECO:0000256" key="13">
    <source>
        <dbReference type="ARBA" id="ARBA00049293"/>
    </source>
</evidence>
<dbReference type="SUPFAM" id="SSF53613">
    <property type="entry name" value="Ribokinase-like"/>
    <property type="match status" value="1"/>
</dbReference>
<proteinExistence type="inferred from homology"/>
<sequence length="255" mass="27875">MTNKYILAISGNDIFSGGGLYADLATYTTNHLHGFLAVTCLTALTENGFDVFATDETVFSHQLNSLKDVPFSGIKLGLLPNVKVADLAFEFVKSHVEIPIVLDPVLVCKEKHDVEVSALRDELLKFFPYVTIITPNLVEAELLTQTSIKTLDDMKAAAKKLHQLGAKNVVVKGGNRLSKEKAVDVFYDGENVTVFETPVLENNNIGAGCTFASSIASQLVLGKSAKAAVEQSKEFVYQAIRHSDQYGVKQNYEEN</sequence>
<evidence type="ECO:0000313" key="16">
    <source>
        <dbReference type="Proteomes" id="UP000027584"/>
    </source>
</evidence>
<evidence type="ECO:0000256" key="5">
    <source>
        <dbReference type="ARBA" id="ARBA00022741"/>
    </source>
</evidence>
<dbReference type="Proteomes" id="UP000027584">
    <property type="component" value="Unassembled WGS sequence"/>
</dbReference>
<evidence type="ECO:0000313" key="15">
    <source>
        <dbReference type="EMBL" id="CDO18187.1"/>
    </source>
</evidence>
<dbReference type="Gene3D" id="3.40.1190.20">
    <property type="match status" value="1"/>
</dbReference>
<dbReference type="InterPro" id="IPR029056">
    <property type="entry name" value="Ribokinase-like"/>
</dbReference>
<organism evidence="15 16">
    <name type="scientific">Streptococcus gallolyticus</name>
    <dbReference type="NCBI Taxonomy" id="315405"/>
    <lineage>
        <taxon>Bacteria</taxon>
        <taxon>Bacillati</taxon>
        <taxon>Bacillota</taxon>
        <taxon>Bacilli</taxon>
        <taxon>Lactobacillales</taxon>
        <taxon>Streptococcaceae</taxon>
        <taxon>Streptococcus</taxon>
    </lineage>
</organism>
<dbReference type="EC" id="2.7.1.35" evidence="2"/>
<evidence type="ECO:0000256" key="4">
    <source>
        <dbReference type="ARBA" id="ARBA00022723"/>
    </source>
</evidence>
<dbReference type="GO" id="GO:0008478">
    <property type="term" value="F:pyridoxal kinase activity"/>
    <property type="evidence" value="ECO:0007669"/>
    <property type="project" value="UniProtKB-EC"/>
</dbReference>
<dbReference type="AlphaFoldDB" id="A0A060RHQ7"/>
<evidence type="ECO:0000259" key="14">
    <source>
        <dbReference type="Pfam" id="PF08543"/>
    </source>
</evidence>
<evidence type="ECO:0000256" key="8">
    <source>
        <dbReference type="ARBA" id="ARBA00022842"/>
    </source>
</evidence>
<evidence type="ECO:0000256" key="3">
    <source>
        <dbReference type="ARBA" id="ARBA00022679"/>
    </source>
</evidence>
<keyword evidence="7" id="KW-0067">ATP-binding</keyword>